<dbReference type="EMBL" id="KZ664852">
    <property type="protein sequence ID" value="PPS02798.1"/>
    <property type="molecule type" value="Genomic_DNA"/>
</dbReference>
<feature type="region of interest" description="Disordered" evidence="1">
    <location>
        <begin position="977"/>
        <end position="1002"/>
    </location>
</feature>
<sequence>MDGGDAILDYATIQILPSQNRYEAYACLGNNVEKLGVGVLRKILPHLPELNNLYTHGSNSNSNAANYKLQPPNNLKSPTWFTLSTFSRFLCIVGSTDCLDTAKVIEAEMSQLEEAKKFHLSLYAQEISLVNLSSSQGHQDHNRSSENDFHNSIDMVPTSKFSCKSNQPLACFARNELLRAMDSRLASLRSKLVAAFNQAVGETCSDEEVTHLAKFSETFGSNDVKNFLCMILELRDKCEIANPLNDVKSSCTHASVNGSINKTDGNNKISKPASSETPVKYGVSPAKVAQIERQSSTESEESSDSSDENQISAERSRALIRSASPRRSASPMRRVQIGRTGPRRAPALTVKSLGCFPAREKISYQRDVASADSEEEGSGNIKKPENNVQRMSVQDAINLFESKQRDQITDAPKRNSLANISLGPTKSALRRWSASMGESAVQCQSQNGSEDPVPEPSDNIIDNDIMERSTEVNLESDTRTRVENINETIDVRLEGLEESSCSPIDIQEVTDIIHKVEANETSKTAVEWSQQKEEELNQMHEKMMVNQLVSCRKPQSKVRQNLPPEQRGGFYHNYKEKRDQKLRGENAGKHAEKEATLRAMLKNLDERKARMASKNVNNTGKNDPSTKTQISVKNSQKLLKNPSQPANTRKETSKLSIAKKASTRASPLPAVRKSWPLTPSPRTAGASPAKTSGATSSAGTMSTRRKPQSAQPAAQLGPKVESSLPQRRNAKATQTDKRAAPGDSSNMLRAKPSLYNKVTKKSSVVPLESKPFLRKGSGFTSTDLVNKSKNPSQLEDSLKNTENSIDPQESDVIANASILVSEHQDASSPDHCDDAIQSETQPDGPPKCDLVESVKELAPDFDVGLKVVAGPSQCEEESTISPTAWVEVEEHRDLPNLSDVKTAEISSSADIAPIVSASPRVRHSLSQMLQEESSEGYITDWGNAESLPAMVYQKDAPKGLKKLLKFARKSKGDANITGWSSPSVFSEGEDDAEESKVNNKRNSDNLLRKAVLHTKNHGQEKTLLSDGFDRNLNSHELPSAQSGIRAFNTHKLHNGSVSAAASTTKGTRSFFSLSAFRGTVKVHLYVGVLVDTSSLRYSRISILLNILFHVNYYVENIRTMMN</sequence>
<proteinExistence type="predicted"/>
<evidence type="ECO:0000256" key="1">
    <source>
        <dbReference type="SAM" id="MobiDB-lite"/>
    </source>
</evidence>
<feature type="region of interest" description="Disordered" evidence="1">
    <location>
        <begin position="822"/>
        <end position="846"/>
    </location>
</feature>
<feature type="region of interest" description="Disordered" evidence="1">
    <location>
        <begin position="771"/>
        <end position="804"/>
    </location>
</feature>
<protein>
    <submittedName>
        <fullName evidence="2">Uncharacterized protein</fullName>
    </submittedName>
</protein>
<dbReference type="AlphaFoldDB" id="A0A2P5XHF9"/>
<evidence type="ECO:0000313" key="3">
    <source>
        <dbReference type="Proteomes" id="UP000239757"/>
    </source>
</evidence>
<organism evidence="2 3">
    <name type="scientific">Gossypium barbadense</name>
    <name type="common">Sea Island cotton</name>
    <name type="synonym">Hibiscus barbadensis</name>
    <dbReference type="NCBI Taxonomy" id="3634"/>
    <lineage>
        <taxon>Eukaryota</taxon>
        <taxon>Viridiplantae</taxon>
        <taxon>Streptophyta</taxon>
        <taxon>Embryophyta</taxon>
        <taxon>Tracheophyta</taxon>
        <taxon>Spermatophyta</taxon>
        <taxon>Magnoliopsida</taxon>
        <taxon>eudicotyledons</taxon>
        <taxon>Gunneridae</taxon>
        <taxon>Pentapetalae</taxon>
        <taxon>rosids</taxon>
        <taxon>malvids</taxon>
        <taxon>Malvales</taxon>
        <taxon>Malvaceae</taxon>
        <taxon>Malvoideae</taxon>
        <taxon>Gossypium</taxon>
    </lineage>
</organism>
<accession>A0A2P5XHF9</accession>
<feature type="region of interest" description="Disordered" evidence="1">
    <location>
        <begin position="434"/>
        <end position="461"/>
    </location>
</feature>
<feature type="compositionally biased region" description="Polar residues" evidence="1">
    <location>
        <begin position="614"/>
        <end position="647"/>
    </location>
</feature>
<feature type="compositionally biased region" description="Polar residues" evidence="1">
    <location>
        <begin position="256"/>
        <end position="277"/>
    </location>
</feature>
<evidence type="ECO:0000313" key="2">
    <source>
        <dbReference type="EMBL" id="PPS02798.1"/>
    </source>
</evidence>
<reference evidence="2 3" key="1">
    <citation type="submission" date="2015-01" db="EMBL/GenBank/DDBJ databases">
        <title>Genome of allotetraploid Gossypium barbadense reveals genomic plasticity and fiber elongation in cotton evolution.</title>
        <authorList>
            <person name="Chen X."/>
            <person name="Liu X."/>
            <person name="Zhao B."/>
            <person name="Zheng H."/>
            <person name="Hu Y."/>
            <person name="Lu G."/>
            <person name="Yang C."/>
            <person name="Chen J."/>
            <person name="Shan C."/>
            <person name="Zhang L."/>
            <person name="Zhou Y."/>
            <person name="Wang L."/>
            <person name="Guo W."/>
            <person name="Bai Y."/>
            <person name="Ruan J."/>
            <person name="Shangguan X."/>
            <person name="Mao Y."/>
            <person name="Jiang J."/>
            <person name="Zhu Y."/>
            <person name="Lei J."/>
            <person name="Kang H."/>
            <person name="Chen S."/>
            <person name="He X."/>
            <person name="Wang R."/>
            <person name="Wang Y."/>
            <person name="Chen J."/>
            <person name="Wang L."/>
            <person name="Yu S."/>
            <person name="Wang B."/>
            <person name="Wei J."/>
            <person name="Song S."/>
            <person name="Lu X."/>
            <person name="Gao Z."/>
            <person name="Gu W."/>
            <person name="Deng X."/>
            <person name="Ma D."/>
            <person name="Wang S."/>
            <person name="Liang W."/>
            <person name="Fang L."/>
            <person name="Cai C."/>
            <person name="Zhu X."/>
            <person name="Zhou B."/>
            <person name="Zhang Y."/>
            <person name="Chen Z."/>
            <person name="Xu S."/>
            <person name="Zhu R."/>
            <person name="Wang S."/>
            <person name="Zhang T."/>
            <person name="Zhao G."/>
        </authorList>
    </citation>
    <scope>NUCLEOTIDE SEQUENCE [LARGE SCALE GENOMIC DNA]</scope>
    <source>
        <strain evidence="3">cv. Xinhai21</strain>
        <tissue evidence="2">Leaf</tissue>
    </source>
</reference>
<gene>
    <name evidence="2" type="ORF">GOBAR_AA17851</name>
</gene>
<dbReference type="PANTHER" id="PTHR31008:SF5">
    <property type="entry name" value="EXPRESSED PROTEIN"/>
    <property type="match status" value="1"/>
</dbReference>
<feature type="compositionally biased region" description="Low complexity" evidence="1">
    <location>
        <begin position="683"/>
        <end position="702"/>
    </location>
</feature>
<feature type="compositionally biased region" description="Polar residues" evidence="1">
    <location>
        <begin position="778"/>
        <end position="804"/>
    </location>
</feature>
<feature type="region of interest" description="Disordered" evidence="1">
    <location>
        <begin position="256"/>
        <end position="336"/>
    </location>
</feature>
<feature type="region of interest" description="Disordered" evidence="1">
    <location>
        <begin position="611"/>
        <end position="755"/>
    </location>
</feature>
<feature type="compositionally biased region" description="Low complexity" evidence="1">
    <location>
        <begin position="319"/>
        <end position="334"/>
    </location>
</feature>
<dbReference type="PANTHER" id="PTHR31008">
    <property type="entry name" value="COP1-INTERACTING PROTEIN-RELATED"/>
    <property type="match status" value="1"/>
</dbReference>
<dbReference type="Proteomes" id="UP000239757">
    <property type="component" value="Unassembled WGS sequence"/>
</dbReference>
<dbReference type="OrthoDB" id="1687502at2759"/>
<feature type="compositionally biased region" description="Basic and acidic residues" evidence="1">
    <location>
        <begin position="822"/>
        <end position="834"/>
    </location>
</feature>
<feature type="compositionally biased region" description="Acidic residues" evidence="1">
    <location>
        <begin position="298"/>
        <end position="307"/>
    </location>
</feature>
<name>A0A2P5XHF9_GOSBA</name>